<dbReference type="RefSeq" id="WP_207862864.1">
    <property type="nucleotide sequence ID" value="NZ_JAFREP010000045.1"/>
</dbReference>
<protein>
    <submittedName>
        <fullName evidence="1">Uncharacterized protein</fullName>
    </submittedName>
</protein>
<proteinExistence type="predicted"/>
<name>A0A8J7U6L3_9BACT</name>
<sequence>MLIKERMRESADAIRSQVLPKLQNQFTSHQFIQRYTQLFQADYVDALFERRQRNTEGIFQQVHRDIITLLVTEGSTFGVRRIGVQKGESQNIFGDGGKIQLWEKITVPVSEKPTSPSIDLSKLAEHGAYMPVG</sequence>
<gene>
    <name evidence="1" type="ORF">J3U88_30790</name>
</gene>
<evidence type="ECO:0000313" key="1">
    <source>
        <dbReference type="EMBL" id="MBO1322892.1"/>
    </source>
</evidence>
<comment type="caution">
    <text evidence="1">The sequence shown here is derived from an EMBL/GenBank/DDBJ whole genome shotgun (WGS) entry which is preliminary data.</text>
</comment>
<keyword evidence="2" id="KW-1185">Reference proteome</keyword>
<dbReference type="EMBL" id="JAFREP010000045">
    <property type="protein sequence ID" value="MBO1322892.1"/>
    <property type="molecule type" value="Genomic_DNA"/>
</dbReference>
<dbReference type="Proteomes" id="UP000664417">
    <property type="component" value="Unassembled WGS sequence"/>
</dbReference>
<evidence type="ECO:0000313" key="2">
    <source>
        <dbReference type="Proteomes" id="UP000664417"/>
    </source>
</evidence>
<organism evidence="1 2">
    <name type="scientific">Acanthopleuribacter pedis</name>
    <dbReference type="NCBI Taxonomy" id="442870"/>
    <lineage>
        <taxon>Bacteria</taxon>
        <taxon>Pseudomonadati</taxon>
        <taxon>Acidobacteriota</taxon>
        <taxon>Holophagae</taxon>
        <taxon>Acanthopleuribacterales</taxon>
        <taxon>Acanthopleuribacteraceae</taxon>
        <taxon>Acanthopleuribacter</taxon>
    </lineage>
</organism>
<accession>A0A8J7U6L3</accession>
<reference evidence="1" key="1">
    <citation type="submission" date="2021-03" db="EMBL/GenBank/DDBJ databases">
        <authorList>
            <person name="Wang G."/>
        </authorList>
    </citation>
    <scope>NUCLEOTIDE SEQUENCE</scope>
    <source>
        <strain evidence="1">KCTC 12899</strain>
    </source>
</reference>
<dbReference type="AlphaFoldDB" id="A0A8J7U6L3"/>